<name>A0A076IKV4_9BACT</name>
<dbReference type="AlphaFoldDB" id="A0A076IKV4"/>
<dbReference type="EMBL" id="JAHOAX010000007">
    <property type="protein sequence ID" value="MBV3123359.1"/>
    <property type="molecule type" value="Genomic_DNA"/>
</dbReference>
<evidence type="ECO:0000313" key="6">
    <source>
        <dbReference type="EMBL" id="KAA5400140.1"/>
    </source>
</evidence>
<proteinExistence type="predicted"/>
<dbReference type="Proteomes" id="UP000347681">
    <property type="component" value="Unassembled WGS sequence"/>
</dbReference>
<evidence type="ECO:0000313" key="3">
    <source>
        <dbReference type="EMBL" id="KAA5325164.1"/>
    </source>
</evidence>
<evidence type="ECO:0000313" key="22">
    <source>
        <dbReference type="Proteomes" id="UP000500949"/>
    </source>
</evidence>
<accession>A0A076IKV4</accession>
<evidence type="ECO:0000313" key="23">
    <source>
        <dbReference type="Proteomes" id="UP000777173"/>
    </source>
</evidence>
<dbReference type="EMBL" id="CP046176">
    <property type="protein sequence ID" value="QJR76392.1"/>
    <property type="molecule type" value="Genomic_DNA"/>
</dbReference>
<evidence type="ECO:0000313" key="19">
    <source>
        <dbReference type="Proteomes" id="UP000441162"/>
    </source>
</evidence>
<evidence type="ECO:0000313" key="7">
    <source>
        <dbReference type="EMBL" id="KAA5407986.1"/>
    </source>
</evidence>
<evidence type="ECO:0000313" key="12">
    <source>
        <dbReference type="EMBL" id="TDA76279.1"/>
    </source>
</evidence>
<dbReference type="EMBL" id="QRZL01000009">
    <property type="protein sequence ID" value="RGV77123.1"/>
    <property type="molecule type" value="Genomic_DNA"/>
</dbReference>
<evidence type="ECO:0000256" key="1">
    <source>
        <dbReference type="SAM" id="SignalP"/>
    </source>
</evidence>
<feature type="chain" id="PRO_5014216478" evidence="1">
    <location>
        <begin position="22"/>
        <end position="133"/>
    </location>
</feature>
<reference evidence="8" key="5">
    <citation type="submission" date="2021-06" db="EMBL/GenBank/DDBJ databases">
        <title>Collection of gut derived symbiotic bacterial strains cultured from healthy donors.</title>
        <authorList>
            <person name="Lin H."/>
            <person name="Littmann E."/>
            <person name="Pamer E.G."/>
        </authorList>
    </citation>
    <scope>NUCLEOTIDE SEQUENCE</scope>
    <source>
        <strain evidence="8">MSK.5.10</strain>
    </source>
</reference>
<dbReference type="eggNOG" id="ENOG5033UYK">
    <property type="taxonomic scope" value="Bacteria"/>
</dbReference>
<evidence type="ECO:0000313" key="17">
    <source>
        <dbReference type="Proteomes" id="UP000294834"/>
    </source>
</evidence>
<dbReference type="RefSeq" id="WP_007838198.1">
    <property type="nucleotide sequence ID" value="NZ_BAABZF010000001.1"/>
</dbReference>
<dbReference type="Proteomes" id="UP000777173">
    <property type="component" value="Unassembled WGS sequence"/>
</dbReference>
<gene>
    <name evidence="2" type="ORF">CE91St7_31850</name>
    <name evidence="11" type="ORF">DWW04_10645</name>
    <name evidence="12" type="ORF">E1I98_07880</name>
    <name evidence="13" type="ORF">E1J06_08145</name>
    <name evidence="5" type="ORF">F2Y44_00080</name>
    <name evidence="7" type="ORF">F2Y51_00885</name>
    <name evidence="6" type="ORF">F2Y58_02015</name>
    <name evidence="4" type="ORF">F2Y61_05000</name>
    <name evidence="3" type="ORF">F2Z07_02080</name>
    <name evidence="10" type="ORF">GKD17_08290</name>
    <name evidence="8" type="ORF">KSU80_09215</name>
    <name evidence="14" type="ORF">QNN11_11045</name>
    <name evidence="9" type="ORF">RVH45_04210</name>
</gene>
<evidence type="ECO:0000313" key="16">
    <source>
        <dbReference type="Proteomes" id="UP000294527"/>
    </source>
</evidence>
<protein>
    <submittedName>
        <fullName evidence="8">Uncharacterized protein</fullName>
    </submittedName>
</protein>
<evidence type="ECO:0000313" key="18">
    <source>
        <dbReference type="Proteomes" id="UP000347681"/>
    </source>
</evidence>
<dbReference type="EMBL" id="SLTU01000001">
    <property type="protein sequence ID" value="TDA76279.1"/>
    <property type="molecule type" value="Genomic_DNA"/>
</dbReference>
<reference evidence="14" key="7">
    <citation type="journal article" date="2023" name="Nat. Commun.">
        <title>Identification of a novel Human Milk Oligosaccharides utilization cluster in the infant gut commensal Bacteroides dorei.</title>
        <authorList>
            <person name="Kijner S."/>
            <person name="Ennis D."/>
            <person name="Shmorak S."/>
            <person name="Florentin A."/>
            <person name="Yassour M."/>
        </authorList>
    </citation>
    <scope>NUCLEOTIDE SEQUENCE</scope>
    <source>
        <strain evidence="14">2</strain>
    </source>
</reference>
<dbReference type="Proteomes" id="UP001177934">
    <property type="component" value="Chromosome"/>
</dbReference>
<evidence type="ECO:0000313" key="13">
    <source>
        <dbReference type="EMBL" id="TDB07384.1"/>
    </source>
</evidence>
<dbReference type="Proteomes" id="UP000481700">
    <property type="component" value="Unassembled WGS sequence"/>
</dbReference>
<evidence type="ECO:0000313" key="11">
    <source>
        <dbReference type="EMBL" id="RGV77123.1"/>
    </source>
</evidence>
<evidence type="ECO:0000313" key="9">
    <source>
        <dbReference type="EMBL" id="MDU0269114.1"/>
    </source>
</evidence>
<evidence type="ECO:0000313" key="20">
    <source>
        <dbReference type="Proteomes" id="UP000481616"/>
    </source>
</evidence>
<dbReference type="EMBL" id="VVZE01000001">
    <property type="protein sequence ID" value="KAA5388161.1"/>
    <property type="molecule type" value="Genomic_DNA"/>
</dbReference>
<dbReference type="EMBL" id="CP126056">
    <property type="protein sequence ID" value="WHX11711.1"/>
    <property type="molecule type" value="Genomic_DNA"/>
</dbReference>
<evidence type="ECO:0000313" key="14">
    <source>
        <dbReference type="EMBL" id="WHX11711.1"/>
    </source>
</evidence>
<dbReference type="Proteomes" id="UP000294834">
    <property type="component" value="Unassembled WGS sequence"/>
</dbReference>
<feature type="signal peptide" evidence="1">
    <location>
        <begin position="1"/>
        <end position="21"/>
    </location>
</feature>
<evidence type="ECO:0000313" key="15">
    <source>
        <dbReference type="Proteomes" id="UP000283678"/>
    </source>
</evidence>
<dbReference type="Proteomes" id="UP000441162">
    <property type="component" value="Unassembled WGS sequence"/>
</dbReference>
<evidence type="ECO:0000313" key="10">
    <source>
        <dbReference type="EMBL" id="QJR76392.1"/>
    </source>
</evidence>
<dbReference type="Proteomes" id="UP000294527">
    <property type="component" value="Unassembled WGS sequence"/>
</dbReference>
<evidence type="ECO:0000313" key="2">
    <source>
        <dbReference type="EMBL" id="GKH82301.1"/>
    </source>
</evidence>
<dbReference type="EMBL" id="SLTX01000001">
    <property type="protein sequence ID" value="TDB07384.1"/>
    <property type="molecule type" value="Genomic_DNA"/>
</dbReference>
<dbReference type="EMBL" id="BQOB01000001">
    <property type="protein sequence ID" value="GKH82301.1"/>
    <property type="molecule type" value="Genomic_DNA"/>
</dbReference>
<dbReference type="KEGG" id="bdh:GV66_14915"/>
<reference evidence="11 15" key="1">
    <citation type="submission" date="2018-08" db="EMBL/GenBank/DDBJ databases">
        <title>A genome reference for cultivated species of the human gut microbiota.</title>
        <authorList>
            <person name="Zou Y."/>
            <person name="Xue W."/>
            <person name="Luo G."/>
        </authorList>
    </citation>
    <scope>NUCLEOTIDE SEQUENCE [LARGE SCALE GENOMIC DNA]</scope>
    <source>
        <strain evidence="11 15">AF14-1AC</strain>
    </source>
</reference>
<dbReference type="EMBL" id="VVZA01000001">
    <property type="protein sequence ID" value="KAA5407986.1"/>
    <property type="molecule type" value="Genomic_DNA"/>
</dbReference>
<dbReference type="EMBL" id="JAWDEV010000001">
    <property type="protein sequence ID" value="MDU0269114.1"/>
    <property type="molecule type" value="Genomic_DNA"/>
</dbReference>
<evidence type="ECO:0000313" key="4">
    <source>
        <dbReference type="EMBL" id="KAA5385198.1"/>
    </source>
</evidence>
<organism evidence="8 23">
    <name type="scientific">Phocaeicola dorei</name>
    <dbReference type="NCBI Taxonomy" id="357276"/>
    <lineage>
        <taxon>Bacteria</taxon>
        <taxon>Pseudomonadati</taxon>
        <taxon>Bacteroidota</taxon>
        <taxon>Bacteroidia</taxon>
        <taxon>Bacteroidales</taxon>
        <taxon>Bacteroidaceae</taxon>
        <taxon>Phocaeicola</taxon>
    </lineage>
</organism>
<reference evidence="9" key="8">
    <citation type="submission" date="2023-10" db="EMBL/GenBank/DDBJ databases">
        <title>Genome of Potential pathogenic bacteria in Crohn's disease.</title>
        <authorList>
            <person name="Rodriguez-Palacios A."/>
        </authorList>
    </citation>
    <scope>NUCLEOTIDE SEQUENCE</scope>
    <source>
        <strain evidence="9">CavFT-hAR62</strain>
    </source>
</reference>
<evidence type="ECO:0000313" key="21">
    <source>
        <dbReference type="Proteomes" id="UP000481700"/>
    </source>
</evidence>
<dbReference type="KEGG" id="bdo:EL88_06980"/>
<sequence>MKSIKILCSLLLVLMVCSAFSLKGSKGKSVYIVGVSASFTDSLVYFTEIQLLDSVRLDKNKMLPERSQYSYQLKNYLENEEGLTNRTCFVYFSNSRKKLQKTINKMKIKYQKGKTLLIREVNPNAFKFKKPEE</sequence>
<keyword evidence="1" id="KW-0732">Signal</keyword>
<evidence type="ECO:0000313" key="5">
    <source>
        <dbReference type="EMBL" id="KAA5388161.1"/>
    </source>
</evidence>
<evidence type="ECO:0000313" key="8">
    <source>
        <dbReference type="EMBL" id="MBV3123359.1"/>
    </source>
</evidence>
<dbReference type="EMBL" id="VVYY01000002">
    <property type="protein sequence ID" value="KAA5400140.1"/>
    <property type="molecule type" value="Genomic_DNA"/>
</dbReference>
<reference evidence="18 19" key="2">
    <citation type="journal article" date="2019" name="Nat. Med.">
        <title>A library of human gut bacterial isolates paired with longitudinal multiomics data enables mechanistic microbiome research.</title>
        <authorList>
            <person name="Poyet M."/>
            <person name="Groussin M."/>
            <person name="Gibbons S.M."/>
            <person name="Avila-Pacheco J."/>
            <person name="Jiang X."/>
            <person name="Kearney S.M."/>
            <person name="Perrotta A.R."/>
            <person name="Berdy B."/>
            <person name="Zhao S."/>
            <person name="Lieberman T.D."/>
            <person name="Swanson P.K."/>
            <person name="Smith M."/>
            <person name="Roesemann S."/>
            <person name="Alexander J.E."/>
            <person name="Rich S.A."/>
            <person name="Livny J."/>
            <person name="Vlamakis H."/>
            <person name="Clish C."/>
            <person name="Bullock K."/>
            <person name="Deik A."/>
            <person name="Scott J."/>
            <person name="Pierce K.A."/>
            <person name="Xavier R.J."/>
            <person name="Alm E.J."/>
        </authorList>
    </citation>
    <scope>NUCLEOTIDE SEQUENCE [LARGE SCALE GENOMIC DNA]</scope>
    <source>
        <strain evidence="6 20">BIOML-A1</strain>
        <strain evidence="3 21">BIOML-A25</strain>
        <strain evidence="7 19">BIOML-A4</strain>
        <strain evidence="4 18">BIOML-A5</strain>
        <strain evidence="5">BIOML-A8</strain>
    </source>
</reference>
<dbReference type="Proteomes" id="UP001055104">
    <property type="component" value="Unassembled WGS sequence"/>
</dbReference>
<reference evidence="2" key="6">
    <citation type="submission" date="2022-01" db="EMBL/GenBank/DDBJ databases">
        <title>Novel bile acid biosynthetic pathways are enriched in the microbiome of centenarians.</title>
        <authorList>
            <person name="Sato Y."/>
            <person name="Atarashi K."/>
            <person name="Plichta R.D."/>
            <person name="Arai Y."/>
            <person name="Sasajima S."/>
            <person name="Kearney M.S."/>
            <person name="Suda W."/>
            <person name="Takeshita K."/>
            <person name="Sasaki T."/>
            <person name="Okamoto S."/>
            <person name="Skelly N.A."/>
            <person name="Okamura Y."/>
            <person name="Vlamakis H."/>
            <person name="Li Y."/>
            <person name="Tanoue T."/>
            <person name="Takei H."/>
            <person name="Nittono H."/>
            <person name="Narushima S."/>
            <person name="Irie J."/>
            <person name="Itoh H."/>
            <person name="Moriya K."/>
            <person name="Sugiura Y."/>
            <person name="Suematsu M."/>
            <person name="Moritoki N."/>
            <person name="Shibata S."/>
            <person name="Littman R.D."/>
            <person name="Fischbach A.M."/>
            <person name="Uwamino Y."/>
            <person name="Inoue T."/>
            <person name="Honda A."/>
            <person name="Hattori M."/>
            <person name="Murai T."/>
            <person name="Xavier J.R."/>
            <person name="Hirose N."/>
            <person name="Honda K."/>
        </authorList>
    </citation>
    <scope>NUCLEOTIDE SEQUENCE</scope>
    <source>
        <strain evidence="2">CE91-St7</strain>
    </source>
</reference>
<dbReference type="EMBL" id="VVZV01000001">
    <property type="protein sequence ID" value="KAA5325164.1"/>
    <property type="molecule type" value="Genomic_DNA"/>
</dbReference>
<reference evidence="10 22" key="4">
    <citation type="submission" date="2019-11" db="EMBL/GenBank/DDBJ databases">
        <title>Complete genome sequence of Bacteroides dorei DSM 17855.</title>
        <authorList>
            <person name="Russell J.T."/>
        </authorList>
    </citation>
    <scope>NUCLEOTIDE SEQUENCE [LARGE SCALE GENOMIC DNA]</scope>
    <source>
        <strain evidence="10 22">DSM 17855</strain>
    </source>
</reference>
<dbReference type="EMBL" id="VVZB01000002">
    <property type="protein sequence ID" value="KAA5385198.1"/>
    <property type="molecule type" value="Genomic_DNA"/>
</dbReference>
<dbReference type="Proteomes" id="UP000500949">
    <property type="component" value="Chromosome"/>
</dbReference>
<dbReference type="Proteomes" id="UP001181086">
    <property type="component" value="Unassembled WGS sequence"/>
</dbReference>
<dbReference type="GeneID" id="93446678"/>
<dbReference type="Proteomes" id="UP000283678">
    <property type="component" value="Unassembled WGS sequence"/>
</dbReference>
<dbReference type="Proteomes" id="UP000481616">
    <property type="component" value="Unassembled WGS sequence"/>
</dbReference>
<reference evidence="16 17" key="3">
    <citation type="journal article" date="2019" name="Nat. Microbiol.">
        <title>Genomic variation and strain-specific functional adaptation in the human gut microbiome during early life.</title>
        <authorList>
            <person name="Vatanen T."/>
            <person name="Plichta D.R."/>
            <person name="Somani J."/>
            <person name="Munch P.C."/>
            <person name="Arthur T.D."/>
            <person name="Hall A.B."/>
            <person name="Rudolf S."/>
            <person name="Oakeley E.J."/>
            <person name="Ke X."/>
            <person name="Young R.A."/>
            <person name="Haiser H.J."/>
            <person name="Kolde R."/>
            <person name="Yassour M."/>
            <person name="Luopajarvi K."/>
            <person name="Siljander H."/>
            <person name="Virtanen S.M."/>
            <person name="Ilonen J."/>
            <person name="Uibo R."/>
            <person name="Tillmann V."/>
            <person name="Mokurov S."/>
            <person name="Dorshakova N."/>
            <person name="Porter J.A."/>
            <person name="McHardy A.C."/>
            <person name="Lahdesmaki H."/>
            <person name="Vlamakis H."/>
            <person name="Huttenhower C."/>
            <person name="Knip M."/>
            <person name="Xavier R.J."/>
        </authorList>
    </citation>
    <scope>NUCLEOTIDE SEQUENCE [LARGE SCALE GENOMIC DNA]</scope>
    <source>
        <strain evidence="12 16">RJX1047</strain>
        <strain evidence="13 17">RJX1052</strain>
    </source>
</reference>